<dbReference type="SMART" id="SM00287">
    <property type="entry name" value="SH3b"/>
    <property type="match status" value="1"/>
</dbReference>
<evidence type="ECO:0000259" key="1">
    <source>
        <dbReference type="SMART" id="SM00287"/>
    </source>
</evidence>
<evidence type="ECO:0000313" key="2">
    <source>
        <dbReference type="EMBL" id="OGE10524.1"/>
    </source>
</evidence>
<proteinExistence type="predicted"/>
<dbReference type="InterPro" id="IPR013229">
    <property type="entry name" value="PEGA"/>
</dbReference>
<dbReference type="InterPro" id="IPR003646">
    <property type="entry name" value="SH3-like_bac-type"/>
</dbReference>
<dbReference type="STRING" id="1797729.A3A60_03200"/>
<dbReference type="Gene3D" id="2.30.30.40">
    <property type="entry name" value="SH3 Domains"/>
    <property type="match status" value="1"/>
</dbReference>
<name>A0A1F5I2A4_9BACT</name>
<evidence type="ECO:0000313" key="3">
    <source>
        <dbReference type="Proteomes" id="UP000179227"/>
    </source>
</evidence>
<feature type="domain" description="SH3b" evidence="1">
    <location>
        <begin position="211"/>
        <end position="273"/>
    </location>
</feature>
<dbReference type="Pfam" id="PF08308">
    <property type="entry name" value="PEGA"/>
    <property type="match status" value="2"/>
</dbReference>
<gene>
    <name evidence="2" type="ORF">A3A60_03200</name>
</gene>
<reference evidence="2 3" key="1">
    <citation type="journal article" date="2016" name="Nat. Commun.">
        <title>Thousands of microbial genomes shed light on interconnected biogeochemical processes in an aquifer system.</title>
        <authorList>
            <person name="Anantharaman K."/>
            <person name="Brown C.T."/>
            <person name="Hug L.A."/>
            <person name="Sharon I."/>
            <person name="Castelle C.J."/>
            <person name="Probst A.J."/>
            <person name="Thomas B.C."/>
            <person name="Singh A."/>
            <person name="Wilkins M.J."/>
            <person name="Karaoz U."/>
            <person name="Brodie E.L."/>
            <person name="Williams K.H."/>
            <person name="Hubbard S.S."/>
            <person name="Banfield J.F."/>
        </authorList>
    </citation>
    <scope>NUCLEOTIDE SEQUENCE [LARGE SCALE GENOMIC DNA]</scope>
</reference>
<dbReference type="PANTHER" id="PTHR36194">
    <property type="entry name" value="S-LAYER-LIKE PROTEIN"/>
    <property type="match status" value="1"/>
</dbReference>
<protein>
    <recommendedName>
        <fullName evidence="1">SH3b domain-containing protein</fullName>
    </recommendedName>
</protein>
<dbReference type="EMBL" id="MFBS01000010">
    <property type="protein sequence ID" value="OGE10524.1"/>
    <property type="molecule type" value="Genomic_DNA"/>
</dbReference>
<dbReference type="AlphaFoldDB" id="A0A1F5I2A4"/>
<organism evidence="2 3">
    <name type="scientific">Candidatus Curtissbacteria bacterium RIFCSPLOWO2_01_FULL_42_26</name>
    <dbReference type="NCBI Taxonomy" id="1797729"/>
    <lineage>
        <taxon>Bacteria</taxon>
        <taxon>Candidatus Curtissiibacteriota</taxon>
    </lineage>
</organism>
<accession>A0A1F5I2A4</accession>
<comment type="caution">
    <text evidence="2">The sequence shown here is derived from an EMBL/GenBank/DDBJ whole genome shotgun (WGS) entry which is preliminary data.</text>
</comment>
<sequence>MPSLTLNAKRLTTNANRLLIAYCLLLIAVLLSGCSAVGFQKFAALQVTSTPQASIFLDGKHLGQTPFYSNQLKNGNYSLKITTTDATYLDEIELSSGTLTVVNRDLSFNFMAQAGETLSLKSGFKGVMITSLPSEADITIDGRYVGKTPLQNTDISEGEHKVLATRQGYIDREFSIKTLAGYQVVAEVILASKIAKGLAININAPEASSPAKGESVKTQSTVNVKKEPDKLAQDIGKIKAGEQLDLIGQNQTWYQVVFEGKLGWIPKETASKL</sequence>
<dbReference type="Pfam" id="PF08239">
    <property type="entry name" value="SH3_3"/>
    <property type="match status" value="1"/>
</dbReference>
<dbReference type="Proteomes" id="UP000179227">
    <property type="component" value="Unassembled WGS sequence"/>
</dbReference>
<dbReference type="PANTHER" id="PTHR36194:SF1">
    <property type="entry name" value="S-LAYER-LIKE PROTEIN"/>
    <property type="match status" value="1"/>
</dbReference>